<keyword evidence="1" id="KW-0889">Transcription antitermination</keyword>
<evidence type="ECO:0000256" key="2">
    <source>
        <dbReference type="ARBA" id="ARBA00023015"/>
    </source>
</evidence>
<sequence length="172" mass="19758">MEKKWKVILVPHRREKFVGELLSRLDLECYIPLIRKTKKYQRKIKFFDIPLISNYVFVKISSAEEIKILQTPNVQGFLTFGKRKATVPENEINILRRICNEGVNVDFGNGTHVEVGQEVEIVSGNLTGIKGKIIQNCGPKQVLIELTSIGLSLRIYINNQQLNYLNRTFQVA</sequence>
<evidence type="ECO:0000256" key="1">
    <source>
        <dbReference type="ARBA" id="ARBA00022814"/>
    </source>
</evidence>
<dbReference type="InterPro" id="IPR036735">
    <property type="entry name" value="NGN_dom_sf"/>
</dbReference>
<dbReference type="Pfam" id="PF02357">
    <property type="entry name" value="NusG"/>
    <property type="match status" value="1"/>
</dbReference>
<proteinExistence type="predicted"/>
<protein>
    <submittedName>
        <fullName evidence="5">UpxY family transcription antiterminator</fullName>
    </submittedName>
</protein>
<keyword evidence="2" id="KW-0805">Transcription regulation</keyword>
<evidence type="ECO:0000313" key="5">
    <source>
        <dbReference type="EMBL" id="MBK9719263.1"/>
    </source>
</evidence>
<feature type="domain" description="NusG-like N-terminal" evidence="4">
    <location>
        <begin position="3"/>
        <end position="96"/>
    </location>
</feature>
<reference evidence="5 6" key="1">
    <citation type="submission" date="2020-10" db="EMBL/GenBank/DDBJ databases">
        <title>Connecting structure to function with the recovery of over 1000 high-quality activated sludge metagenome-assembled genomes encoding full-length rRNA genes using long-read sequencing.</title>
        <authorList>
            <person name="Singleton C.M."/>
            <person name="Petriglieri F."/>
            <person name="Kristensen J.M."/>
            <person name="Kirkegaard R.H."/>
            <person name="Michaelsen T.Y."/>
            <person name="Andersen M.H."/>
            <person name="Karst S.M."/>
            <person name="Dueholm M.S."/>
            <person name="Nielsen P.H."/>
            <person name="Albertsen M."/>
        </authorList>
    </citation>
    <scope>NUCLEOTIDE SEQUENCE [LARGE SCALE GENOMIC DNA]</scope>
    <source>
        <strain evidence="5">Ribe_18-Q3-R11-54_BAT3C.373</strain>
    </source>
</reference>
<dbReference type="Proteomes" id="UP000808349">
    <property type="component" value="Unassembled WGS sequence"/>
</dbReference>
<organism evidence="5 6">
    <name type="scientific">Candidatus Defluviibacterium haderslevense</name>
    <dbReference type="NCBI Taxonomy" id="2981993"/>
    <lineage>
        <taxon>Bacteria</taxon>
        <taxon>Pseudomonadati</taxon>
        <taxon>Bacteroidota</taxon>
        <taxon>Saprospiria</taxon>
        <taxon>Saprospirales</taxon>
        <taxon>Saprospiraceae</taxon>
        <taxon>Candidatus Defluviibacterium</taxon>
    </lineage>
</organism>
<dbReference type="GO" id="GO:0031564">
    <property type="term" value="P:transcription antitermination"/>
    <property type="evidence" value="ECO:0007669"/>
    <property type="project" value="UniProtKB-KW"/>
</dbReference>
<dbReference type="EMBL" id="JADKFW010000017">
    <property type="protein sequence ID" value="MBK9719263.1"/>
    <property type="molecule type" value="Genomic_DNA"/>
</dbReference>
<name>A0A9D7XJ22_9BACT</name>
<dbReference type="SUPFAM" id="SSF82679">
    <property type="entry name" value="N-utilization substance G protein NusG, N-terminal domain"/>
    <property type="match status" value="1"/>
</dbReference>
<dbReference type="GO" id="GO:0006354">
    <property type="term" value="P:DNA-templated transcription elongation"/>
    <property type="evidence" value="ECO:0007669"/>
    <property type="project" value="InterPro"/>
</dbReference>
<dbReference type="Gene3D" id="3.30.70.940">
    <property type="entry name" value="NusG, N-terminal domain"/>
    <property type="match status" value="1"/>
</dbReference>
<evidence type="ECO:0000259" key="4">
    <source>
        <dbReference type="Pfam" id="PF02357"/>
    </source>
</evidence>
<evidence type="ECO:0000313" key="6">
    <source>
        <dbReference type="Proteomes" id="UP000808349"/>
    </source>
</evidence>
<comment type="caution">
    <text evidence="5">The sequence shown here is derived from an EMBL/GenBank/DDBJ whole genome shotgun (WGS) entry which is preliminary data.</text>
</comment>
<keyword evidence="3" id="KW-0804">Transcription</keyword>
<dbReference type="InterPro" id="IPR043425">
    <property type="entry name" value="NusG-like"/>
</dbReference>
<dbReference type="InterPro" id="IPR006645">
    <property type="entry name" value="NGN-like_dom"/>
</dbReference>
<dbReference type="PANTHER" id="PTHR30265:SF4">
    <property type="entry name" value="KOW MOTIF FAMILY PROTEIN, EXPRESSED"/>
    <property type="match status" value="1"/>
</dbReference>
<accession>A0A9D7XJ22</accession>
<gene>
    <name evidence="5" type="ORF">IPO85_17440</name>
</gene>
<evidence type="ECO:0000256" key="3">
    <source>
        <dbReference type="ARBA" id="ARBA00023163"/>
    </source>
</evidence>
<dbReference type="CDD" id="cd09895">
    <property type="entry name" value="NGN_SP_UpxY"/>
    <property type="match status" value="1"/>
</dbReference>
<dbReference type="AlphaFoldDB" id="A0A9D7XJ22"/>
<dbReference type="NCBIfam" id="NF033644">
    <property type="entry name" value="antiterm_UpxY"/>
    <property type="match status" value="1"/>
</dbReference>
<dbReference type="PANTHER" id="PTHR30265">
    <property type="entry name" value="RHO-INTERACTING TRANSCRIPTION TERMINATION FACTOR NUSG"/>
    <property type="match status" value="1"/>
</dbReference>